<feature type="chain" id="PRO_5019521887" evidence="1">
    <location>
        <begin position="25"/>
        <end position="229"/>
    </location>
</feature>
<comment type="caution">
    <text evidence="2">The sequence shown here is derived from an EMBL/GenBank/DDBJ whole genome shotgun (WGS) entry which is preliminary data.</text>
</comment>
<sequence length="229" mass="25770">MKLFQGVVVILLLTGLVAACGKEAADVSPENPESFTFFDIGANTPLNDGLRKALRDKLGDAAVEKRNVIDLTVNSGDFMKQYLPRLDSLNRRLNSDVGIRVEHSTEKLRYRYMQKKNTPFSYVELLFSDYTKKPLLFRITSDRAGAEIAETLKKKYGPPRVAGAQGRVFYWEKNRDVLMLSLVSDQFGNPGYEIIICYVNSFEALLQRESSEGGREKENTIPGSVKDAF</sequence>
<protein>
    <submittedName>
        <fullName evidence="2">Uncharacterized protein</fullName>
    </submittedName>
</protein>
<dbReference type="AlphaFoldDB" id="A0A401FXI1"/>
<dbReference type="Proteomes" id="UP000288096">
    <property type="component" value="Unassembled WGS sequence"/>
</dbReference>
<keyword evidence="1" id="KW-0732">Signal</keyword>
<proteinExistence type="predicted"/>
<organism evidence="2 3">
    <name type="scientific">Desulfonema ishimotonii</name>
    <dbReference type="NCBI Taxonomy" id="45657"/>
    <lineage>
        <taxon>Bacteria</taxon>
        <taxon>Pseudomonadati</taxon>
        <taxon>Thermodesulfobacteriota</taxon>
        <taxon>Desulfobacteria</taxon>
        <taxon>Desulfobacterales</taxon>
        <taxon>Desulfococcaceae</taxon>
        <taxon>Desulfonema</taxon>
    </lineage>
</organism>
<reference evidence="3" key="2">
    <citation type="submission" date="2019-01" db="EMBL/GenBank/DDBJ databases">
        <title>Genome sequence of Desulfonema ishimotonii strain Tokyo 01.</title>
        <authorList>
            <person name="Fukui M."/>
        </authorList>
    </citation>
    <scope>NUCLEOTIDE SEQUENCE [LARGE SCALE GENOMIC DNA]</scope>
    <source>
        <strain evidence="3">Tokyo 01</strain>
    </source>
</reference>
<evidence type="ECO:0000313" key="2">
    <source>
        <dbReference type="EMBL" id="GBC61665.1"/>
    </source>
</evidence>
<feature type="signal peptide" evidence="1">
    <location>
        <begin position="1"/>
        <end position="24"/>
    </location>
</feature>
<dbReference type="RefSeq" id="WP_124328929.1">
    <property type="nucleotide sequence ID" value="NZ_BEXT01000001.1"/>
</dbReference>
<keyword evidence="3" id="KW-1185">Reference proteome</keyword>
<dbReference type="PROSITE" id="PS51257">
    <property type="entry name" value="PROKAR_LIPOPROTEIN"/>
    <property type="match status" value="1"/>
</dbReference>
<dbReference type="EMBL" id="BEXT01000001">
    <property type="protein sequence ID" value="GBC61665.1"/>
    <property type="molecule type" value="Genomic_DNA"/>
</dbReference>
<evidence type="ECO:0000256" key="1">
    <source>
        <dbReference type="SAM" id="SignalP"/>
    </source>
</evidence>
<dbReference type="OrthoDB" id="5417695at2"/>
<accession>A0A401FXI1</accession>
<evidence type="ECO:0000313" key="3">
    <source>
        <dbReference type="Proteomes" id="UP000288096"/>
    </source>
</evidence>
<gene>
    <name evidence="2" type="ORF">DENIS_2627</name>
</gene>
<name>A0A401FXI1_9BACT</name>
<reference evidence="3" key="1">
    <citation type="submission" date="2017-11" db="EMBL/GenBank/DDBJ databases">
        <authorList>
            <person name="Watanabe M."/>
            <person name="Kojima H."/>
        </authorList>
    </citation>
    <scope>NUCLEOTIDE SEQUENCE [LARGE SCALE GENOMIC DNA]</scope>
    <source>
        <strain evidence="3">Tokyo 01</strain>
    </source>
</reference>